<evidence type="ECO:0000313" key="20">
    <source>
        <dbReference type="EMBL" id="MXP00133.1"/>
    </source>
</evidence>
<evidence type="ECO:0000256" key="3">
    <source>
        <dbReference type="ARBA" id="ARBA00011209"/>
    </source>
</evidence>
<dbReference type="InterPro" id="IPR005146">
    <property type="entry name" value="B3/B4_tRNA-bd"/>
</dbReference>
<keyword evidence="12 15" id="KW-0648">Protein biosynthesis</keyword>
<feature type="binding site" evidence="15">
    <location>
        <position position="461"/>
    </location>
    <ligand>
        <name>Mg(2+)</name>
        <dbReference type="ChEBI" id="CHEBI:18420"/>
        <note>shared with alpha subunit</note>
    </ligand>
</feature>
<dbReference type="AlphaFoldDB" id="A0A6I4TWB5"/>
<comment type="similarity">
    <text evidence="2 15">Belongs to the phenylalanyl-tRNA synthetase beta subunit family. Type 1 subfamily.</text>
</comment>
<evidence type="ECO:0000256" key="12">
    <source>
        <dbReference type="ARBA" id="ARBA00022917"/>
    </source>
</evidence>
<dbReference type="FunFam" id="2.40.50.140:FF:000045">
    <property type="entry name" value="Phenylalanine--tRNA ligase beta subunit"/>
    <property type="match status" value="1"/>
</dbReference>
<dbReference type="Pfam" id="PF17759">
    <property type="entry name" value="tRNA_synthFbeta"/>
    <property type="match status" value="1"/>
</dbReference>
<dbReference type="SMART" id="SM00873">
    <property type="entry name" value="B3_4"/>
    <property type="match status" value="1"/>
</dbReference>
<dbReference type="SUPFAM" id="SSF50249">
    <property type="entry name" value="Nucleic acid-binding proteins"/>
    <property type="match status" value="1"/>
</dbReference>
<feature type="binding site" evidence="15">
    <location>
        <position position="465"/>
    </location>
    <ligand>
        <name>Mg(2+)</name>
        <dbReference type="ChEBI" id="CHEBI:18420"/>
        <note>shared with alpha subunit</note>
    </ligand>
</feature>
<dbReference type="GO" id="GO:0006432">
    <property type="term" value="P:phenylalanyl-tRNA aminoacylation"/>
    <property type="evidence" value="ECO:0007669"/>
    <property type="project" value="UniProtKB-UniRule"/>
</dbReference>
<dbReference type="SUPFAM" id="SSF54991">
    <property type="entry name" value="Anticodon-binding domain of PheRS"/>
    <property type="match status" value="1"/>
</dbReference>
<evidence type="ECO:0000259" key="18">
    <source>
        <dbReference type="PROSITE" id="PS51447"/>
    </source>
</evidence>
<dbReference type="HAMAP" id="MF_00283">
    <property type="entry name" value="Phe_tRNA_synth_beta1"/>
    <property type="match status" value="1"/>
</dbReference>
<dbReference type="Gene3D" id="2.40.50.140">
    <property type="entry name" value="Nucleic acid-binding proteins"/>
    <property type="match status" value="1"/>
</dbReference>
<dbReference type="GO" id="GO:0005524">
    <property type="term" value="F:ATP binding"/>
    <property type="evidence" value="ECO:0007669"/>
    <property type="project" value="UniProtKB-UniRule"/>
</dbReference>
<dbReference type="Proteomes" id="UP000469430">
    <property type="component" value="Unassembled WGS sequence"/>
</dbReference>
<proteinExistence type="inferred from homology"/>
<sequence>MKFSLSWLKQHLDTQATINDVADALNRIGLEVEGIENPAEKLRGFVVAKVLTAAPHPQADKLQVLTVDRGEGDPLQVVCGAPNARAGLVGVFGVEGAMVPANGMVLRKAAIRGVESNGMMCSTRELELGDDHDGIIELPADAPVGTAFADYRDLDDPVIDVSITPNRQDCMGVRGIARDLAAAGLGTLRPLADVYRMDSLAPVEGSGPAPDVRIDDAEGCPAFYAQAVSGLSNGEAPEWMRSRLAAIGQKPISALVDITNFVSVDLGRPLHVYDRAKLQGALVARRAQDGESVLALNGKTYALDAAMTVIADDVEVHDIGGVMGGEDSGVSDGTTDVLIECAFFTPESIARTGQKLALTSDARQRFERGVDPAFLDDGLAIATHLVLSLCGGTASAITRAGQPPLEPKIIAYDPSLAETLGGLVVAPDRQQAILESLGFAVDAQWNVTVPSWRRDVDGQPDLVEEVIRIEGIDNVPSIALPRAEGVARPTATPAQMIERKVRRAAAARGLNEAITWSFLPEKEAVAFGGGVWSLDNPISEDMKVMRPSLLPGLLMAARRNMDRGADSVRLFEVGRRYLAESEHATLGFVLAGERTARGWASGKAQNFDAYDAKAEVIALLAAAGAPVDNLQVMGDAGHWYHPGQSATLRLGPKTVLASFGALHPATLKAFDLDGPVMAAEIHLDAIPAKRGKDGFMRTAYTPPALQAVKRDFAFLVDVALPAGDLARTVKGADKANITEARIFDDFRGNGVPEGKKSLAVELVLQPGEKSYTEEDLKAVAAKVVAAAAKLGAELRG</sequence>
<dbReference type="SMART" id="SM00874">
    <property type="entry name" value="B5"/>
    <property type="match status" value="1"/>
</dbReference>
<dbReference type="InterPro" id="IPR004532">
    <property type="entry name" value="Phe-tRNA-ligase_IIc_bsu_bact"/>
</dbReference>
<evidence type="ECO:0000259" key="19">
    <source>
        <dbReference type="PROSITE" id="PS51483"/>
    </source>
</evidence>
<dbReference type="Pfam" id="PF03483">
    <property type="entry name" value="B3_4"/>
    <property type="match status" value="1"/>
</dbReference>
<evidence type="ECO:0000256" key="8">
    <source>
        <dbReference type="ARBA" id="ARBA00022741"/>
    </source>
</evidence>
<evidence type="ECO:0000256" key="5">
    <source>
        <dbReference type="ARBA" id="ARBA00022555"/>
    </source>
</evidence>
<dbReference type="GO" id="GO:0004826">
    <property type="term" value="F:phenylalanine-tRNA ligase activity"/>
    <property type="evidence" value="ECO:0007669"/>
    <property type="project" value="UniProtKB-UniRule"/>
</dbReference>
<dbReference type="Pfam" id="PF03147">
    <property type="entry name" value="FDX-ACB"/>
    <property type="match status" value="1"/>
</dbReference>
<evidence type="ECO:0000256" key="16">
    <source>
        <dbReference type="PROSITE-ProRule" id="PRU00209"/>
    </source>
</evidence>
<evidence type="ECO:0000256" key="15">
    <source>
        <dbReference type="HAMAP-Rule" id="MF_00283"/>
    </source>
</evidence>
<dbReference type="Pfam" id="PF01588">
    <property type="entry name" value="tRNA_bind"/>
    <property type="match status" value="1"/>
</dbReference>
<evidence type="ECO:0000256" key="11">
    <source>
        <dbReference type="ARBA" id="ARBA00022884"/>
    </source>
</evidence>
<evidence type="ECO:0000256" key="14">
    <source>
        <dbReference type="ARBA" id="ARBA00049255"/>
    </source>
</evidence>
<accession>A0A6I4TWB5</accession>
<evidence type="ECO:0000256" key="9">
    <source>
        <dbReference type="ARBA" id="ARBA00022840"/>
    </source>
</evidence>
<evidence type="ECO:0000256" key="10">
    <source>
        <dbReference type="ARBA" id="ARBA00022842"/>
    </source>
</evidence>
<comment type="subcellular location">
    <subcellularLocation>
        <location evidence="1 15">Cytoplasm</location>
    </subcellularLocation>
</comment>
<keyword evidence="7 15" id="KW-0479">Metal-binding</keyword>
<dbReference type="PROSITE" id="PS50886">
    <property type="entry name" value="TRBD"/>
    <property type="match status" value="1"/>
</dbReference>
<evidence type="ECO:0000256" key="4">
    <source>
        <dbReference type="ARBA" id="ARBA00022490"/>
    </source>
</evidence>
<dbReference type="PANTHER" id="PTHR10947:SF0">
    <property type="entry name" value="PHENYLALANINE--TRNA LIGASE BETA SUBUNIT"/>
    <property type="match status" value="1"/>
</dbReference>
<keyword evidence="9 15" id="KW-0067">ATP-binding</keyword>
<dbReference type="GO" id="GO:0000287">
    <property type="term" value="F:magnesium ion binding"/>
    <property type="evidence" value="ECO:0007669"/>
    <property type="project" value="UniProtKB-UniRule"/>
</dbReference>
<feature type="domain" description="B5" evidence="19">
    <location>
        <begin position="405"/>
        <end position="477"/>
    </location>
</feature>
<feature type="domain" description="FDX-ACB" evidence="18">
    <location>
        <begin position="703"/>
        <end position="795"/>
    </location>
</feature>
<dbReference type="InterPro" id="IPR005147">
    <property type="entry name" value="tRNA_synthase_B5-dom"/>
</dbReference>
<gene>
    <name evidence="15" type="primary">pheT</name>
    <name evidence="20" type="ORF">GRI97_14160</name>
</gene>
<dbReference type="SUPFAM" id="SSF56037">
    <property type="entry name" value="PheT/TilS domain"/>
    <property type="match status" value="1"/>
</dbReference>
<evidence type="ECO:0000256" key="7">
    <source>
        <dbReference type="ARBA" id="ARBA00022723"/>
    </source>
</evidence>
<dbReference type="EC" id="6.1.1.20" evidence="15"/>
<feature type="binding site" evidence="15">
    <location>
        <position position="455"/>
    </location>
    <ligand>
        <name>Mg(2+)</name>
        <dbReference type="ChEBI" id="CHEBI:18420"/>
        <note>shared with alpha subunit</note>
    </ligand>
</feature>
<keyword evidence="4 15" id="KW-0963">Cytoplasm</keyword>
<dbReference type="GO" id="GO:0000049">
    <property type="term" value="F:tRNA binding"/>
    <property type="evidence" value="ECO:0007669"/>
    <property type="project" value="UniProtKB-UniRule"/>
</dbReference>
<dbReference type="InterPro" id="IPR020825">
    <property type="entry name" value="Phe-tRNA_synthase-like_B3/B4"/>
</dbReference>
<comment type="caution">
    <text evidence="20">The sequence shown here is derived from an EMBL/GenBank/DDBJ whole genome shotgun (WGS) entry which is preliminary data.</text>
</comment>
<keyword evidence="6 15" id="KW-0436">Ligase</keyword>
<dbReference type="InterPro" id="IPR045864">
    <property type="entry name" value="aa-tRNA-synth_II/BPL/LPL"/>
</dbReference>
<dbReference type="Gene3D" id="3.30.930.10">
    <property type="entry name" value="Bira Bifunctional Protein, Domain 2"/>
    <property type="match status" value="1"/>
</dbReference>
<dbReference type="InterPro" id="IPR045060">
    <property type="entry name" value="Phe-tRNA-ligase_IIc_bsu"/>
</dbReference>
<reference evidence="20 21" key="1">
    <citation type="submission" date="2019-12" db="EMBL/GenBank/DDBJ databases">
        <title>Genomic-based taxomic classification of the family Erythrobacteraceae.</title>
        <authorList>
            <person name="Xu L."/>
        </authorList>
    </citation>
    <scope>NUCLEOTIDE SEQUENCE [LARGE SCALE GENOMIC DNA]</scope>
    <source>
        <strain evidence="20 21">S36</strain>
    </source>
</reference>
<dbReference type="InterPro" id="IPR009061">
    <property type="entry name" value="DNA-bd_dom_put_sf"/>
</dbReference>
<evidence type="ECO:0000259" key="17">
    <source>
        <dbReference type="PROSITE" id="PS50886"/>
    </source>
</evidence>
<dbReference type="InterPro" id="IPR041616">
    <property type="entry name" value="PheRS_beta_core"/>
</dbReference>
<evidence type="ECO:0000256" key="6">
    <source>
        <dbReference type="ARBA" id="ARBA00022598"/>
    </source>
</evidence>
<feature type="binding site" evidence="15">
    <location>
        <position position="464"/>
    </location>
    <ligand>
        <name>Mg(2+)</name>
        <dbReference type="ChEBI" id="CHEBI:18420"/>
        <note>shared with alpha subunit</note>
    </ligand>
</feature>
<keyword evidence="5 16" id="KW-0820">tRNA-binding</keyword>
<dbReference type="InterPro" id="IPR033714">
    <property type="entry name" value="tRNA_bind_bactPheRS"/>
</dbReference>
<dbReference type="OrthoDB" id="9805455at2"/>
<dbReference type="CDD" id="cd02796">
    <property type="entry name" value="tRNA_bind_bactPheRS"/>
    <property type="match status" value="1"/>
</dbReference>
<evidence type="ECO:0000256" key="1">
    <source>
        <dbReference type="ARBA" id="ARBA00004496"/>
    </source>
</evidence>
<dbReference type="EMBL" id="WTYJ01000003">
    <property type="protein sequence ID" value="MXP00133.1"/>
    <property type="molecule type" value="Genomic_DNA"/>
</dbReference>
<feature type="domain" description="TRNA-binding" evidence="17">
    <location>
        <begin position="39"/>
        <end position="149"/>
    </location>
</feature>
<keyword evidence="8 15" id="KW-0547">Nucleotide-binding</keyword>
<name>A0A6I4TWB5_9SPHN</name>
<comment type="cofactor">
    <cofactor evidence="15">
        <name>Mg(2+)</name>
        <dbReference type="ChEBI" id="CHEBI:18420"/>
    </cofactor>
    <text evidence="15">Binds 2 magnesium ions per tetramer.</text>
</comment>
<dbReference type="Pfam" id="PF03484">
    <property type="entry name" value="B5"/>
    <property type="match status" value="1"/>
</dbReference>
<dbReference type="InterPro" id="IPR036690">
    <property type="entry name" value="Fdx_antiC-bd_sf"/>
</dbReference>
<dbReference type="Gene3D" id="3.30.56.10">
    <property type="match status" value="2"/>
</dbReference>
<dbReference type="InterPro" id="IPR002547">
    <property type="entry name" value="tRNA-bd_dom"/>
</dbReference>
<dbReference type="GO" id="GO:0009328">
    <property type="term" value="C:phenylalanine-tRNA ligase complex"/>
    <property type="evidence" value="ECO:0007669"/>
    <property type="project" value="TreeGrafter"/>
</dbReference>
<comment type="catalytic activity">
    <reaction evidence="14 15">
        <text>tRNA(Phe) + L-phenylalanine + ATP = L-phenylalanyl-tRNA(Phe) + AMP + diphosphate + H(+)</text>
        <dbReference type="Rhea" id="RHEA:19413"/>
        <dbReference type="Rhea" id="RHEA-COMP:9668"/>
        <dbReference type="Rhea" id="RHEA-COMP:9699"/>
        <dbReference type="ChEBI" id="CHEBI:15378"/>
        <dbReference type="ChEBI" id="CHEBI:30616"/>
        <dbReference type="ChEBI" id="CHEBI:33019"/>
        <dbReference type="ChEBI" id="CHEBI:58095"/>
        <dbReference type="ChEBI" id="CHEBI:78442"/>
        <dbReference type="ChEBI" id="CHEBI:78531"/>
        <dbReference type="ChEBI" id="CHEBI:456215"/>
        <dbReference type="EC" id="6.1.1.20"/>
    </reaction>
</comment>
<dbReference type="Gene3D" id="3.50.40.10">
    <property type="entry name" value="Phenylalanyl-trna Synthetase, Chain B, domain 3"/>
    <property type="match status" value="1"/>
</dbReference>
<keyword evidence="10 15" id="KW-0460">Magnesium</keyword>
<organism evidence="20 21">
    <name type="scientific">Croceibacterium xixiisoli</name>
    <dbReference type="NCBI Taxonomy" id="1476466"/>
    <lineage>
        <taxon>Bacteria</taxon>
        <taxon>Pseudomonadati</taxon>
        <taxon>Pseudomonadota</taxon>
        <taxon>Alphaproteobacteria</taxon>
        <taxon>Sphingomonadales</taxon>
        <taxon>Erythrobacteraceae</taxon>
        <taxon>Croceibacterium</taxon>
    </lineage>
</organism>
<dbReference type="PANTHER" id="PTHR10947">
    <property type="entry name" value="PHENYLALANYL-TRNA SYNTHETASE BETA CHAIN AND LEUCINE-RICH REPEAT-CONTAINING PROTEIN 47"/>
    <property type="match status" value="1"/>
</dbReference>
<evidence type="ECO:0000256" key="2">
    <source>
        <dbReference type="ARBA" id="ARBA00008653"/>
    </source>
</evidence>
<dbReference type="SUPFAM" id="SSF55681">
    <property type="entry name" value="Class II aaRS and biotin synthetases"/>
    <property type="match status" value="1"/>
</dbReference>
<keyword evidence="13 15" id="KW-0030">Aminoacyl-tRNA synthetase</keyword>
<protein>
    <recommendedName>
        <fullName evidence="15">Phenylalanine--tRNA ligase beta subunit</fullName>
        <ecNumber evidence="15">6.1.1.20</ecNumber>
    </recommendedName>
    <alternativeName>
        <fullName evidence="15">Phenylalanyl-tRNA synthetase beta subunit</fullName>
        <shortName evidence="15">PheRS</shortName>
    </alternativeName>
</protein>
<dbReference type="SMART" id="SM00896">
    <property type="entry name" value="FDX-ACB"/>
    <property type="match status" value="1"/>
</dbReference>
<dbReference type="CDD" id="cd00769">
    <property type="entry name" value="PheRS_beta_core"/>
    <property type="match status" value="1"/>
</dbReference>
<dbReference type="Gene3D" id="3.30.70.380">
    <property type="entry name" value="Ferrodoxin-fold anticodon-binding domain"/>
    <property type="match status" value="1"/>
</dbReference>
<dbReference type="InterPro" id="IPR005121">
    <property type="entry name" value="Fdx_antiC-bd"/>
</dbReference>
<comment type="subunit">
    <text evidence="3 15">Tetramer of two alpha and two beta subunits.</text>
</comment>
<dbReference type="NCBIfam" id="TIGR00472">
    <property type="entry name" value="pheT_bact"/>
    <property type="match status" value="1"/>
</dbReference>
<dbReference type="RefSeq" id="WP_161391867.1">
    <property type="nucleotide sequence ID" value="NZ_JBHSCP010000002.1"/>
</dbReference>
<keyword evidence="11 16" id="KW-0694">RNA-binding</keyword>
<dbReference type="NCBIfam" id="NF045760">
    <property type="entry name" value="YtpR"/>
    <property type="match status" value="1"/>
</dbReference>
<dbReference type="SUPFAM" id="SSF46955">
    <property type="entry name" value="Putative DNA-binding domain"/>
    <property type="match status" value="1"/>
</dbReference>
<evidence type="ECO:0000256" key="13">
    <source>
        <dbReference type="ARBA" id="ARBA00023146"/>
    </source>
</evidence>
<evidence type="ECO:0000313" key="21">
    <source>
        <dbReference type="Proteomes" id="UP000469430"/>
    </source>
</evidence>
<dbReference type="PROSITE" id="PS51447">
    <property type="entry name" value="FDX_ACB"/>
    <property type="match status" value="1"/>
</dbReference>
<dbReference type="PROSITE" id="PS51483">
    <property type="entry name" value="B5"/>
    <property type="match status" value="1"/>
</dbReference>
<keyword evidence="21" id="KW-1185">Reference proteome</keyword>
<dbReference type="InterPro" id="IPR012340">
    <property type="entry name" value="NA-bd_OB-fold"/>
</dbReference>